<name>A0A1Y1UY18_9FUNG</name>
<evidence type="ECO:0000313" key="7">
    <source>
        <dbReference type="EMBL" id="ORX43277.1"/>
    </source>
</evidence>
<dbReference type="EMBL" id="MCFH01000054">
    <property type="protein sequence ID" value="ORX43277.1"/>
    <property type="molecule type" value="Genomic_DNA"/>
</dbReference>
<dbReference type="PANTHER" id="PTHR31652">
    <property type="entry name" value="LIMR FAMILY PROTEIN DDB_G0283707-RELATED"/>
    <property type="match status" value="1"/>
</dbReference>
<keyword evidence="8" id="KW-1185">Reference proteome</keyword>
<gene>
    <name evidence="7" type="ORF">BCR36DRAFT_336301</name>
</gene>
<feature type="transmembrane region" description="Helical" evidence="6">
    <location>
        <begin position="361"/>
        <end position="383"/>
    </location>
</feature>
<protein>
    <recommendedName>
        <fullName evidence="9">LMBR1-domain-containing protein</fullName>
    </recommendedName>
</protein>
<feature type="transmembrane region" description="Helical" evidence="6">
    <location>
        <begin position="125"/>
        <end position="144"/>
    </location>
</feature>
<accession>A0A1Y1UY18</accession>
<feature type="transmembrane region" description="Helical" evidence="6">
    <location>
        <begin position="462"/>
        <end position="482"/>
    </location>
</feature>
<keyword evidence="3 6" id="KW-1133">Transmembrane helix</keyword>
<reference evidence="7 8" key="1">
    <citation type="submission" date="2016-08" db="EMBL/GenBank/DDBJ databases">
        <title>Genomes of anaerobic fungi encode conserved fungal cellulosomes for biomass hydrolysis.</title>
        <authorList>
            <consortium name="DOE Joint Genome Institute"/>
            <person name="Haitjema C.H."/>
            <person name="Gilmore S.P."/>
            <person name="Henske J.K."/>
            <person name="Solomon K.V."/>
            <person name="De Groot R."/>
            <person name="Kuo A."/>
            <person name="Mondo S.J."/>
            <person name="Salamov A.A."/>
            <person name="Labutti K."/>
            <person name="Zhao Z."/>
            <person name="Chiniquy J."/>
            <person name="Barry K."/>
            <person name="Brewer H.M."/>
            <person name="Purvine S.O."/>
            <person name="Wright A.T."/>
            <person name="Boxma B."/>
            <person name="Van Alen T."/>
            <person name="Hackstein J.H."/>
            <person name="Baker S.E."/>
            <person name="Grigoriev I.V."/>
            <person name="O'Malley M.A."/>
        </authorList>
    </citation>
    <scope>NUCLEOTIDE SEQUENCE [LARGE SCALE GENOMIC DNA]</scope>
    <source>
        <strain evidence="8">finn</strain>
    </source>
</reference>
<evidence type="ECO:0000256" key="5">
    <source>
        <dbReference type="SAM" id="Coils"/>
    </source>
</evidence>
<comment type="caution">
    <text evidence="7">The sequence shown here is derived from an EMBL/GenBank/DDBJ whole genome shotgun (WGS) entry which is preliminary data.</text>
</comment>
<comment type="subcellular location">
    <subcellularLocation>
        <location evidence="1">Membrane</location>
        <topology evidence="1">Multi-pass membrane protein</topology>
    </subcellularLocation>
</comment>
<evidence type="ECO:0000256" key="6">
    <source>
        <dbReference type="SAM" id="Phobius"/>
    </source>
</evidence>
<feature type="transmembrane region" description="Helical" evidence="6">
    <location>
        <begin position="318"/>
        <end position="341"/>
    </location>
</feature>
<evidence type="ECO:0000256" key="3">
    <source>
        <dbReference type="ARBA" id="ARBA00022989"/>
    </source>
</evidence>
<keyword evidence="4 6" id="KW-0472">Membrane</keyword>
<dbReference type="InterPro" id="IPR006876">
    <property type="entry name" value="LMBR1-like_membr_prot"/>
</dbReference>
<evidence type="ECO:0000256" key="1">
    <source>
        <dbReference type="ARBA" id="ARBA00004141"/>
    </source>
</evidence>
<evidence type="ECO:0000256" key="4">
    <source>
        <dbReference type="ARBA" id="ARBA00023136"/>
    </source>
</evidence>
<dbReference type="Pfam" id="PF04791">
    <property type="entry name" value="LMBR1"/>
    <property type="match status" value="1"/>
</dbReference>
<keyword evidence="2 6" id="KW-0812">Transmembrane</keyword>
<organism evidence="7 8">
    <name type="scientific">Piromyces finnis</name>
    <dbReference type="NCBI Taxonomy" id="1754191"/>
    <lineage>
        <taxon>Eukaryota</taxon>
        <taxon>Fungi</taxon>
        <taxon>Fungi incertae sedis</taxon>
        <taxon>Chytridiomycota</taxon>
        <taxon>Chytridiomycota incertae sedis</taxon>
        <taxon>Neocallimastigomycetes</taxon>
        <taxon>Neocallimastigales</taxon>
        <taxon>Neocallimastigaceae</taxon>
        <taxon>Piromyces</taxon>
    </lineage>
</organism>
<feature type="transmembrane region" description="Helical" evidence="6">
    <location>
        <begin position="6"/>
        <end position="28"/>
    </location>
</feature>
<dbReference type="PANTHER" id="PTHR31652:SF0">
    <property type="entry name" value="LIMR FAMILY PROTEIN DDB_G0283707-RELATED"/>
    <property type="match status" value="1"/>
</dbReference>
<dbReference type="OrthoDB" id="73273at2759"/>
<dbReference type="Proteomes" id="UP000193719">
    <property type="component" value="Unassembled WGS sequence"/>
</dbReference>
<proteinExistence type="predicted"/>
<dbReference type="AlphaFoldDB" id="A0A1Y1UY18"/>
<dbReference type="STRING" id="1754191.A0A1Y1UY18"/>
<evidence type="ECO:0008006" key="9">
    <source>
        <dbReference type="Google" id="ProtNLM"/>
    </source>
</evidence>
<sequence>MDGIDLVLIIESVVFFVLLAIGSLYFLIYFQHPEDKWVAWAPKIVALIGLTLACCNILLLPLDVQNQRGEAVKKGSLPMYTLNIICFILTAVFAIIIIPFMMFYYEGYDDTDNTTKKQYMNAIKWSIPTSVIIIGIIGVLWYLFGTIKIERKEISSSLISSENFDYKTNFCESSNSCYIEKVVENDVKVSIFMYIIAIISFIGWFLFSVFGGVGLITLPSDLITSFKNRPKPIGKEKYLKMKNEIGIKSQTLMNKNFEIEKLRESAKNKSRFSKDVKELKRQEKEFQKSVLALEDEYNKMEESYTEKGGNILIQFGKLLLGIFGGILSFVWVLHIVLYSLMKTLGKEPISAFLSTILSTFSKIPFVGTALYSALAFWLLTSVINGSMKFGMKFEIFAIHPLVIKGTLMNSLLYNVGIILFTTVAIVQFLSTALGGYAKYTTSQKIFGIQIQKLKYLSYGYNYFLFIYLALIFITLLLCIFVPTRKAIIKKSRVSSGNEESLKSNKV</sequence>
<evidence type="ECO:0000313" key="8">
    <source>
        <dbReference type="Proteomes" id="UP000193719"/>
    </source>
</evidence>
<reference evidence="7 8" key="2">
    <citation type="submission" date="2016-08" db="EMBL/GenBank/DDBJ databases">
        <title>Pervasive Adenine N6-methylation of Active Genes in Fungi.</title>
        <authorList>
            <consortium name="DOE Joint Genome Institute"/>
            <person name="Mondo S.J."/>
            <person name="Dannebaum R.O."/>
            <person name="Kuo R.C."/>
            <person name="Labutti K."/>
            <person name="Haridas S."/>
            <person name="Kuo A."/>
            <person name="Salamov A."/>
            <person name="Ahrendt S.R."/>
            <person name="Lipzen A."/>
            <person name="Sullivan W."/>
            <person name="Andreopoulos W.B."/>
            <person name="Clum A."/>
            <person name="Lindquist E."/>
            <person name="Daum C."/>
            <person name="Ramamoorthy G.K."/>
            <person name="Gryganskyi A."/>
            <person name="Culley D."/>
            <person name="Magnuson J.K."/>
            <person name="James T.Y."/>
            <person name="O'Malley M.A."/>
            <person name="Stajich J.E."/>
            <person name="Spatafora J.W."/>
            <person name="Visel A."/>
            <person name="Grigoriev I.V."/>
        </authorList>
    </citation>
    <scope>NUCLEOTIDE SEQUENCE [LARGE SCALE GENOMIC DNA]</scope>
    <source>
        <strain evidence="8">finn</strain>
    </source>
</reference>
<dbReference type="GO" id="GO:0016020">
    <property type="term" value="C:membrane"/>
    <property type="evidence" value="ECO:0007669"/>
    <property type="project" value="UniProtKB-SubCell"/>
</dbReference>
<keyword evidence="5" id="KW-0175">Coiled coil</keyword>
<evidence type="ECO:0000256" key="2">
    <source>
        <dbReference type="ARBA" id="ARBA00022692"/>
    </source>
</evidence>
<feature type="transmembrane region" description="Helical" evidence="6">
    <location>
        <begin position="411"/>
        <end position="430"/>
    </location>
</feature>
<feature type="coiled-coil region" evidence="5">
    <location>
        <begin position="262"/>
        <end position="303"/>
    </location>
</feature>
<feature type="transmembrane region" description="Helical" evidence="6">
    <location>
        <begin position="191"/>
        <end position="218"/>
    </location>
</feature>
<feature type="transmembrane region" description="Helical" evidence="6">
    <location>
        <begin position="40"/>
        <end position="60"/>
    </location>
</feature>
<feature type="transmembrane region" description="Helical" evidence="6">
    <location>
        <begin position="80"/>
        <end position="105"/>
    </location>
</feature>